<dbReference type="RefSeq" id="WP_100210543.1">
    <property type="nucleotide sequence ID" value="NZ_CP138495.1"/>
</dbReference>
<keyword evidence="1" id="KW-0812">Transmembrane</keyword>
<organism evidence="2 3">
    <name type="scientific">Tenacibaculum maritimum NCIMB 2154</name>
    <dbReference type="NCBI Taxonomy" id="1349785"/>
    <lineage>
        <taxon>Bacteria</taxon>
        <taxon>Pseudomonadati</taxon>
        <taxon>Bacteroidota</taxon>
        <taxon>Flavobacteriia</taxon>
        <taxon>Flavobacteriales</taxon>
        <taxon>Flavobacteriaceae</taxon>
        <taxon>Tenacibaculum</taxon>
    </lineage>
</organism>
<feature type="transmembrane region" description="Helical" evidence="1">
    <location>
        <begin position="12"/>
        <end position="34"/>
    </location>
</feature>
<dbReference type="OrthoDB" id="9798708at2"/>
<dbReference type="InterPro" id="IPR032820">
    <property type="entry name" value="ATPase_put"/>
</dbReference>
<dbReference type="Pfam" id="PF09527">
    <property type="entry name" value="ATPase_gene1"/>
    <property type="match status" value="1"/>
</dbReference>
<keyword evidence="1" id="KW-1133">Transmembrane helix</keyword>
<dbReference type="STRING" id="1349785.GCA_000509405_02414"/>
<dbReference type="EMBL" id="LT634361">
    <property type="protein sequence ID" value="SFZ80147.1"/>
    <property type="molecule type" value="Genomic_DNA"/>
</dbReference>
<keyword evidence="3" id="KW-1185">Reference proteome</keyword>
<dbReference type="Proteomes" id="UP000231564">
    <property type="component" value="Chromosome MARIT"/>
</dbReference>
<dbReference type="KEGG" id="tmar:MARIT_0237"/>
<keyword evidence="1" id="KW-0472">Membrane</keyword>
<evidence type="ECO:0000313" key="3">
    <source>
        <dbReference type="Proteomes" id="UP000231564"/>
    </source>
</evidence>
<dbReference type="GeneID" id="47721841"/>
<feature type="transmembrane region" description="Helical" evidence="1">
    <location>
        <begin position="46"/>
        <end position="65"/>
    </location>
</feature>
<name>A0A2H1E689_9FLAO</name>
<proteinExistence type="predicted"/>
<evidence type="ECO:0008006" key="4">
    <source>
        <dbReference type="Google" id="ProtNLM"/>
    </source>
</evidence>
<evidence type="ECO:0000256" key="1">
    <source>
        <dbReference type="SAM" id="Phobius"/>
    </source>
</evidence>
<dbReference type="AlphaFoldDB" id="A0A2H1E689"/>
<gene>
    <name evidence="2" type="ORF">MARIT_0237</name>
</gene>
<sequence length="76" mass="8679">MSENSKRKPLSKYIRFTGIAFQIGITIYAGSLLGEWLDNKYPNENQLYTKICTLIAVFAAMFSVIRQVTKISQEND</sequence>
<evidence type="ECO:0000313" key="2">
    <source>
        <dbReference type="EMBL" id="SFZ80147.1"/>
    </source>
</evidence>
<reference evidence="2 3" key="1">
    <citation type="submission" date="2016-11" db="EMBL/GenBank/DDBJ databases">
        <authorList>
            <person name="Jaros S."/>
            <person name="Januszkiewicz K."/>
            <person name="Wedrychowicz H."/>
        </authorList>
    </citation>
    <scope>NUCLEOTIDE SEQUENCE [LARGE SCALE GENOMIC DNA]</scope>
    <source>
        <strain evidence="2">NCIMB 2154T</strain>
    </source>
</reference>
<protein>
    <recommendedName>
        <fullName evidence="4">F0F1-ATPase subunit</fullName>
    </recommendedName>
</protein>
<accession>A0A2H1E689</accession>